<feature type="region of interest" description="Disordered" evidence="1">
    <location>
        <begin position="120"/>
        <end position="147"/>
    </location>
</feature>
<keyword evidence="2" id="KW-0812">Transmembrane</keyword>
<evidence type="ECO:0000256" key="2">
    <source>
        <dbReference type="SAM" id="Phobius"/>
    </source>
</evidence>
<evidence type="ECO:0000313" key="4">
    <source>
        <dbReference type="Proteomes" id="UP000654345"/>
    </source>
</evidence>
<evidence type="ECO:0000256" key="1">
    <source>
        <dbReference type="SAM" id="MobiDB-lite"/>
    </source>
</evidence>
<keyword evidence="2" id="KW-0472">Membrane</keyword>
<evidence type="ECO:0000313" key="3">
    <source>
        <dbReference type="EMBL" id="GHO55918.1"/>
    </source>
</evidence>
<sequence>MDGTVSVILRLSEVTLVLLEQQDLNLYEELQQELPSLQFRIEPDPDAPSGSRDAITVILAISTLVGSLSPIIIRILNQCTPPNRRVQWKTDETTETHHPDGSITTVHRIYVYADDEQRPWASLPYPKPSQPHMEQQPTFQKDQENDV</sequence>
<dbReference type="Proteomes" id="UP000654345">
    <property type="component" value="Unassembled WGS sequence"/>
</dbReference>
<proteinExistence type="predicted"/>
<organism evidence="3 4">
    <name type="scientific">Ktedonobacter robiniae</name>
    <dbReference type="NCBI Taxonomy" id="2778365"/>
    <lineage>
        <taxon>Bacteria</taxon>
        <taxon>Bacillati</taxon>
        <taxon>Chloroflexota</taxon>
        <taxon>Ktedonobacteria</taxon>
        <taxon>Ktedonobacterales</taxon>
        <taxon>Ktedonobacteraceae</taxon>
        <taxon>Ktedonobacter</taxon>
    </lineage>
</organism>
<keyword evidence="4" id="KW-1185">Reference proteome</keyword>
<feature type="transmembrane region" description="Helical" evidence="2">
    <location>
        <begin position="54"/>
        <end position="76"/>
    </location>
</feature>
<gene>
    <name evidence="3" type="ORF">KSB_43930</name>
</gene>
<keyword evidence="2" id="KW-1133">Transmembrane helix</keyword>
<comment type="caution">
    <text evidence="3">The sequence shown here is derived from an EMBL/GenBank/DDBJ whole genome shotgun (WGS) entry which is preliminary data.</text>
</comment>
<accession>A0ABQ3USZ2</accession>
<dbReference type="EMBL" id="BNJG01000002">
    <property type="protein sequence ID" value="GHO55918.1"/>
    <property type="molecule type" value="Genomic_DNA"/>
</dbReference>
<name>A0ABQ3USZ2_9CHLR</name>
<protein>
    <submittedName>
        <fullName evidence="3">Uncharacterized protein</fullName>
    </submittedName>
</protein>
<reference evidence="3 4" key="1">
    <citation type="journal article" date="2021" name="Int. J. Syst. Evol. Microbiol.">
        <title>Reticulibacter mediterranei gen. nov., sp. nov., within the new family Reticulibacteraceae fam. nov., and Ktedonospora formicarum gen. nov., sp. nov., Ktedonobacter robiniae sp. nov., Dictyobacter formicarum sp. nov. and Dictyobacter arantiisoli sp. nov., belonging to the class Ktedonobacteria.</title>
        <authorList>
            <person name="Yabe S."/>
            <person name="Zheng Y."/>
            <person name="Wang C.M."/>
            <person name="Sakai Y."/>
            <person name="Abe K."/>
            <person name="Yokota A."/>
            <person name="Donadio S."/>
            <person name="Cavaletti L."/>
            <person name="Monciardini P."/>
        </authorList>
    </citation>
    <scope>NUCLEOTIDE SEQUENCE [LARGE SCALE GENOMIC DNA]</scope>
    <source>
        <strain evidence="3 4">SOSP1-30</strain>
    </source>
</reference>
<dbReference type="RefSeq" id="WP_201372540.1">
    <property type="nucleotide sequence ID" value="NZ_BNJG01000002.1"/>
</dbReference>